<organism evidence="3 4">
    <name type="scientific">Clonostachys byssicola</name>
    <dbReference type="NCBI Taxonomy" id="160290"/>
    <lineage>
        <taxon>Eukaryota</taxon>
        <taxon>Fungi</taxon>
        <taxon>Dikarya</taxon>
        <taxon>Ascomycota</taxon>
        <taxon>Pezizomycotina</taxon>
        <taxon>Sordariomycetes</taxon>
        <taxon>Hypocreomycetidae</taxon>
        <taxon>Hypocreales</taxon>
        <taxon>Bionectriaceae</taxon>
        <taxon>Clonostachys</taxon>
    </lineage>
</organism>
<feature type="domain" description="NECAP PHear" evidence="2">
    <location>
        <begin position="17"/>
        <end position="201"/>
    </location>
</feature>
<dbReference type="OrthoDB" id="10265489at2759"/>
<feature type="region of interest" description="Disordered" evidence="1">
    <location>
        <begin position="169"/>
        <end position="280"/>
    </location>
</feature>
<feature type="compositionally biased region" description="Basic and acidic residues" evidence="1">
    <location>
        <begin position="179"/>
        <end position="194"/>
    </location>
</feature>
<dbReference type="Proteomes" id="UP000754883">
    <property type="component" value="Unassembled WGS sequence"/>
</dbReference>
<evidence type="ECO:0000259" key="2">
    <source>
        <dbReference type="Pfam" id="PF07933"/>
    </source>
</evidence>
<dbReference type="PANTHER" id="PTHR12847">
    <property type="entry name" value="ATP-BINDING CASSETTE ABC TRANSPORTER-RELATED"/>
    <property type="match status" value="1"/>
</dbReference>
<reference evidence="3 4" key="2">
    <citation type="submission" date="2021-10" db="EMBL/GenBank/DDBJ databases">
        <authorList>
            <person name="Piombo E."/>
        </authorList>
    </citation>
    <scope>NUCLEOTIDE SEQUENCE [LARGE SCALE GENOMIC DNA]</scope>
</reference>
<dbReference type="CDD" id="cd13228">
    <property type="entry name" value="PHear_NECAP"/>
    <property type="match status" value="1"/>
</dbReference>
<dbReference type="EMBL" id="CABFNO020001247">
    <property type="protein sequence ID" value="CAG9973863.1"/>
    <property type="molecule type" value="Genomic_DNA"/>
</dbReference>
<dbReference type="GO" id="GO:0006897">
    <property type="term" value="P:endocytosis"/>
    <property type="evidence" value="ECO:0007669"/>
    <property type="project" value="InterPro"/>
</dbReference>
<dbReference type="GO" id="GO:0030125">
    <property type="term" value="C:clathrin vesicle coat"/>
    <property type="evidence" value="ECO:0007669"/>
    <property type="project" value="TreeGrafter"/>
</dbReference>
<evidence type="ECO:0000256" key="1">
    <source>
        <dbReference type="SAM" id="MobiDB-lite"/>
    </source>
</evidence>
<evidence type="ECO:0000313" key="3">
    <source>
        <dbReference type="EMBL" id="CAG9973863.1"/>
    </source>
</evidence>
<dbReference type="AlphaFoldDB" id="A0A9N9U4K7"/>
<dbReference type="InterPro" id="IPR012466">
    <property type="entry name" value="NECAP_PHear"/>
</dbReference>
<proteinExistence type="predicted"/>
<dbReference type="InterPro" id="IPR011993">
    <property type="entry name" value="PH-like_dom_sf"/>
</dbReference>
<dbReference type="Pfam" id="PF07933">
    <property type="entry name" value="DUF1681"/>
    <property type="match status" value="1"/>
</dbReference>
<dbReference type="SUPFAM" id="SSF50729">
    <property type="entry name" value="PH domain-like"/>
    <property type="match status" value="1"/>
</dbReference>
<protein>
    <recommendedName>
        <fullName evidence="2">NECAP PHear domain-containing protein</fullName>
    </recommendedName>
</protein>
<gene>
    <name evidence="3" type="ORF">CBYS24578_00011621</name>
</gene>
<dbReference type="FunFam" id="2.30.29.30:FF:000465">
    <property type="entry name" value="Adaptin ear-binding coat-associated protein 2"/>
    <property type="match status" value="1"/>
</dbReference>
<keyword evidence="4" id="KW-1185">Reference proteome</keyword>
<dbReference type="Gene3D" id="2.30.29.30">
    <property type="entry name" value="Pleckstrin-homology domain (PH domain)/Phosphotyrosine-binding domain (PTB)"/>
    <property type="match status" value="1"/>
</dbReference>
<name>A0A9N9U4K7_9HYPO</name>
<comment type="caution">
    <text evidence="3">The sequence shown here is derived from an EMBL/GenBank/DDBJ whole genome shotgun (WGS) entry which is preliminary data.</text>
</comment>
<accession>A0A9N9U4K7</accession>
<dbReference type="PANTHER" id="PTHR12847:SF9">
    <property type="entry name" value="NECAP-LIKE PROTEIN CG9132"/>
    <property type="match status" value="1"/>
</dbReference>
<reference evidence="4" key="1">
    <citation type="submission" date="2019-06" db="EMBL/GenBank/DDBJ databases">
        <authorList>
            <person name="Broberg M."/>
        </authorList>
    </citation>
    <scope>NUCLEOTIDE SEQUENCE [LARGE SCALE GENOMIC DNA]</scope>
</reference>
<evidence type="ECO:0000313" key="4">
    <source>
        <dbReference type="Proteomes" id="UP000754883"/>
    </source>
</evidence>
<sequence length="280" mass="30079">MELLDPATGTPLPSDAIQRILFIAPNVHVYNIPPRPSTKGHVAAAWTTDPARQIFTARLRILETSLPLPSPSDSLASPRNAAIDTSAYNSSNLKVDVILEDPKTGALFAAAPYQSNSTVEPVLDSSRFFAVTVRDPQGRKAFLGIGFEDRSESFDFGVALQEARRGLGWEGPQALTGPAKKDDPEKDYSLKEGETITVNIGNTGIGRRRAQQEQPSNNGPVDLQSFALPPPPSSSSSSMNSNKSGGFALAPPPTADEARRRKRMSAQELGFDDGKFGEFA</sequence>